<keyword evidence="4 6" id="KW-0472">Membrane</keyword>
<dbReference type="Gene3D" id="1.20.1250.20">
    <property type="entry name" value="MFS general substrate transporter like domains"/>
    <property type="match status" value="1"/>
</dbReference>
<keyword evidence="3 6" id="KW-1133">Transmembrane helix</keyword>
<organism evidence="7 8">
    <name type="scientific">Colletotrichum asianum</name>
    <dbReference type="NCBI Taxonomy" id="702518"/>
    <lineage>
        <taxon>Eukaryota</taxon>
        <taxon>Fungi</taxon>
        <taxon>Dikarya</taxon>
        <taxon>Ascomycota</taxon>
        <taxon>Pezizomycotina</taxon>
        <taxon>Sordariomycetes</taxon>
        <taxon>Hypocreomycetidae</taxon>
        <taxon>Glomerellales</taxon>
        <taxon>Glomerellaceae</taxon>
        <taxon>Colletotrichum</taxon>
        <taxon>Colletotrichum gloeosporioides species complex</taxon>
    </lineage>
</organism>
<dbReference type="InterPro" id="IPR036259">
    <property type="entry name" value="MFS_trans_sf"/>
</dbReference>
<protein>
    <submittedName>
        <fullName evidence="7">Siderophore iron transporter mirb</fullName>
    </submittedName>
</protein>
<dbReference type="PANTHER" id="PTHR23501">
    <property type="entry name" value="MAJOR FACILITATOR SUPERFAMILY"/>
    <property type="match status" value="1"/>
</dbReference>
<evidence type="ECO:0000256" key="5">
    <source>
        <dbReference type="SAM" id="MobiDB-lite"/>
    </source>
</evidence>
<dbReference type="OrthoDB" id="4078873at2759"/>
<evidence type="ECO:0000256" key="4">
    <source>
        <dbReference type="ARBA" id="ARBA00023136"/>
    </source>
</evidence>
<feature type="transmembrane region" description="Helical" evidence="6">
    <location>
        <begin position="251"/>
        <end position="273"/>
    </location>
</feature>
<feature type="transmembrane region" description="Helical" evidence="6">
    <location>
        <begin position="61"/>
        <end position="80"/>
    </location>
</feature>
<feature type="transmembrane region" description="Helical" evidence="6">
    <location>
        <begin position="393"/>
        <end position="412"/>
    </location>
</feature>
<feature type="transmembrane region" description="Helical" evidence="6">
    <location>
        <begin position="149"/>
        <end position="167"/>
    </location>
</feature>
<feature type="transmembrane region" description="Helical" evidence="6">
    <location>
        <begin position="280"/>
        <end position="308"/>
    </location>
</feature>
<evidence type="ECO:0000313" key="8">
    <source>
        <dbReference type="Proteomes" id="UP000434172"/>
    </source>
</evidence>
<dbReference type="Proteomes" id="UP000434172">
    <property type="component" value="Unassembled WGS sequence"/>
</dbReference>
<dbReference type="EMBL" id="WOWK01000023">
    <property type="protein sequence ID" value="KAF0327434.1"/>
    <property type="molecule type" value="Genomic_DNA"/>
</dbReference>
<evidence type="ECO:0000256" key="1">
    <source>
        <dbReference type="ARBA" id="ARBA00004141"/>
    </source>
</evidence>
<name>A0A8H3WHW9_9PEZI</name>
<proteinExistence type="predicted"/>
<evidence type="ECO:0000256" key="3">
    <source>
        <dbReference type="ARBA" id="ARBA00022989"/>
    </source>
</evidence>
<keyword evidence="2 6" id="KW-0812">Transmembrane</keyword>
<feature type="transmembrane region" description="Helical" evidence="6">
    <location>
        <begin position="115"/>
        <end position="137"/>
    </location>
</feature>
<accession>A0A8H3WHW9</accession>
<evidence type="ECO:0000256" key="2">
    <source>
        <dbReference type="ARBA" id="ARBA00022692"/>
    </source>
</evidence>
<dbReference type="GO" id="GO:0022857">
    <property type="term" value="F:transmembrane transporter activity"/>
    <property type="evidence" value="ECO:0007669"/>
    <property type="project" value="TreeGrafter"/>
</dbReference>
<reference evidence="7 8" key="1">
    <citation type="submission" date="2019-12" db="EMBL/GenBank/DDBJ databases">
        <title>A genome sequence resource for the geographically widespread anthracnose pathogen Colletotrichum asianum.</title>
        <authorList>
            <person name="Meng Y."/>
        </authorList>
    </citation>
    <scope>NUCLEOTIDE SEQUENCE [LARGE SCALE GENOMIC DNA]</scope>
    <source>
        <strain evidence="7 8">ICMP 18580</strain>
    </source>
</reference>
<dbReference type="GO" id="GO:0005886">
    <property type="term" value="C:plasma membrane"/>
    <property type="evidence" value="ECO:0007669"/>
    <property type="project" value="TreeGrafter"/>
</dbReference>
<evidence type="ECO:0000313" key="7">
    <source>
        <dbReference type="EMBL" id="KAF0327434.1"/>
    </source>
</evidence>
<feature type="transmembrane region" description="Helical" evidence="6">
    <location>
        <begin position="314"/>
        <end position="340"/>
    </location>
</feature>
<feature type="transmembrane region" description="Helical" evidence="6">
    <location>
        <begin position="225"/>
        <end position="245"/>
    </location>
</feature>
<keyword evidence="8" id="KW-1185">Reference proteome</keyword>
<feature type="transmembrane region" description="Helical" evidence="6">
    <location>
        <begin position="92"/>
        <end position="109"/>
    </location>
</feature>
<dbReference type="SUPFAM" id="SSF103473">
    <property type="entry name" value="MFS general substrate transporter"/>
    <property type="match status" value="1"/>
</dbReference>
<sequence>MDQGKDPQGVPSPSPSPPSTTTDKTDTHISTTAHINDASSESDTDQPEAQTGVQNIEAHSLTPTVAVISGIIGGVFKLTLAKILDVFGRPQGYLLSIFIATLGLVMIAACNSVETYAAAQVFYTVAGLALFLLPFNIYSMQDEGWRSPLIICLLVFGVVLLIAFVIWERAFAPITFIPYSLLLDRTVIGACGLSAVLFISYFIWNSFFSSFLMVVNDLNVTKASYVYNIYTIGNTLWGLVVGWIVHRTGRFKTITLWFAIPLHIFGMGLMIYFRQSDQNISFIILCQILIAIAGGTIIITAGLAAMAAASHQHVAVVLATEAMFAEIGGAIGLTVSAAIWQDVFAKKLMENLPTEELANFLPIYSDLAAQLMYPVGFATRKALQLAYGEAQKMMLIAATAIWVVGFVATFAWRDINVKTLKQVKGQVV</sequence>
<feature type="region of interest" description="Disordered" evidence="5">
    <location>
        <begin position="1"/>
        <end position="52"/>
    </location>
</feature>
<dbReference type="AlphaFoldDB" id="A0A8H3WHW9"/>
<evidence type="ECO:0000256" key="6">
    <source>
        <dbReference type="SAM" id="Phobius"/>
    </source>
</evidence>
<gene>
    <name evidence="7" type="ORF">GQ607_005295</name>
</gene>
<dbReference type="PANTHER" id="PTHR23501:SF3">
    <property type="entry name" value="MAJOR FACILITATOR SUPERFAMILY (MFS) PROFILE DOMAIN-CONTAINING PROTEIN"/>
    <property type="match status" value="1"/>
</dbReference>
<feature type="transmembrane region" description="Helical" evidence="6">
    <location>
        <begin position="187"/>
        <end position="204"/>
    </location>
</feature>
<comment type="subcellular location">
    <subcellularLocation>
        <location evidence="1">Membrane</location>
        <topology evidence="1">Multi-pass membrane protein</topology>
    </subcellularLocation>
</comment>
<comment type="caution">
    <text evidence="7">The sequence shown here is derived from an EMBL/GenBank/DDBJ whole genome shotgun (WGS) entry which is preliminary data.</text>
</comment>